<comment type="caution">
    <text evidence="1">The sequence shown here is derived from an EMBL/GenBank/DDBJ whole genome shotgun (WGS) entry which is preliminary data.</text>
</comment>
<evidence type="ECO:0000313" key="2">
    <source>
        <dbReference type="Proteomes" id="UP001501411"/>
    </source>
</evidence>
<sequence length="140" mass="15984">MTRMNLEWNRSVEALNRWTPENTNTNLPRNGFYYTEYGGYVNDHFVENASFLRLKNLTLGYTLPIQSKMMRSLRIYAMAENLLTISGYSGWDPEVDTKGYENDALIKYSSNAQTANGGAGLDFNSYPSMRAFTFGVNVNF</sequence>
<keyword evidence="2" id="KW-1185">Reference proteome</keyword>
<proteinExistence type="predicted"/>
<dbReference type="Proteomes" id="UP001501411">
    <property type="component" value="Unassembled WGS sequence"/>
</dbReference>
<dbReference type="EMBL" id="BAABIQ010000042">
    <property type="protein sequence ID" value="GAA4802575.1"/>
    <property type="molecule type" value="Genomic_DNA"/>
</dbReference>
<organism evidence="1 2">
    <name type="scientific">Olivibacter ginsenosidimutans</name>
    <dbReference type="NCBI Taxonomy" id="1176537"/>
    <lineage>
        <taxon>Bacteria</taxon>
        <taxon>Pseudomonadati</taxon>
        <taxon>Bacteroidota</taxon>
        <taxon>Sphingobacteriia</taxon>
        <taxon>Sphingobacteriales</taxon>
        <taxon>Sphingobacteriaceae</taxon>
        <taxon>Olivibacter</taxon>
    </lineage>
</organism>
<reference evidence="2" key="1">
    <citation type="journal article" date="2019" name="Int. J. Syst. Evol. Microbiol.">
        <title>The Global Catalogue of Microorganisms (GCM) 10K type strain sequencing project: providing services to taxonomists for standard genome sequencing and annotation.</title>
        <authorList>
            <consortium name="The Broad Institute Genomics Platform"/>
            <consortium name="The Broad Institute Genome Sequencing Center for Infectious Disease"/>
            <person name="Wu L."/>
            <person name="Ma J."/>
        </authorList>
    </citation>
    <scope>NUCLEOTIDE SEQUENCE [LARGE SCALE GENOMIC DNA]</scope>
    <source>
        <strain evidence="2">JCM 18200</strain>
    </source>
</reference>
<protein>
    <recommendedName>
        <fullName evidence="3">TonB-dependent receptor</fullName>
    </recommendedName>
</protein>
<evidence type="ECO:0008006" key="3">
    <source>
        <dbReference type="Google" id="ProtNLM"/>
    </source>
</evidence>
<accession>A0ABP9BZ30</accession>
<name>A0ABP9BZ30_9SPHI</name>
<evidence type="ECO:0000313" key="1">
    <source>
        <dbReference type="EMBL" id="GAA4802575.1"/>
    </source>
</evidence>
<gene>
    <name evidence="1" type="ORF">GCM10023231_34440</name>
</gene>